<proteinExistence type="predicted"/>
<organism evidence="2 3">
    <name type="scientific">Streptomyces piniterrae</name>
    <dbReference type="NCBI Taxonomy" id="2571125"/>
    <lineage>
        <taxon>Bacteria</taxon>
        <taxon>Bacillati</taxon>
        <taxon>Actinomycetota</taxon>
        <taxon>Actinomycetes</taxon>
        <taxon>Kitasatosporales</taxon>
        <taxon>Streptomycetaceae</taxon>
        <taxon>Streptomyces</taxon>
    </lineage>
</organism>
<accession>A0A4U0MQ10</accession>
<evidence type="ECO:0000313" key="3">
    <source>
        <dbReference type="Proteomes" id="UP000308697"/>
    </source>
</evidence>
<dbReference type="EMBL" id="SUMB01000015">
    <property type="protein sequence ID" value="TJZ42890.1"/>
    <property type="molecule type" value="Genomic_DNA"/>
</dbReference>
<comment type="caution">
    <text evidence="2">The sequence shown here is derived from an EMBL/GenBank/DDBJ whole genome shotgun (WGS) entry which is preliminary data.</text>
</comment>
<evidence type="ECO:0000313" key="2">
    <source>
        <dbReference type="EMBL" id="TJZ42890.1"/>
    </source>
</evidence>
<feature type="compositionally biased region" description="Basic and acidic residues" evidence="1">
    <location>
        <begin position="1"/>
        <end position="10"/>
    </location>
</feature>
<keyword evidence="3" id="KW-1185">Reference proteome</keyword>
<reference evidence="2 3" key="1">
    <citation type="submission" date="2019-04" db="EMBL/GenBank/DDBJ databases">
        <title>Streptomyces piniterrae sp. nov., a heliquinomycin-producing actinomycete isolated from rhizosphere soil of Pinus yunnanensis.</title>
        <authorList>
            <person name="Zhuang X."/>
            <person name="Zhao J."/>
        </authorList>
    </citation>
    <scope>NUCLEOTIDE SEQUENCE [LARGE SCALE GENOMIC DNA]</scope>
    <source>
        <strain evidence="3">jys28</strain>
    </source>
</reference>
<feature type="region of interest" description="Disordered" evidence="1">
    <location>
        <begin position="1"/>
        <end position="65"/>
    </location>
</feature>
<dbReference type="AlphaFoldDB" id="A0A4U0MQ10"/>
<evidence type="ECO:0000256" key="1">
    <source>
        <dbReference type="SAM" id="MobiDB-lite"/>
    </source>
</evidence>
<dbReference type="Proteomes" id="UP000308697">
    <property type="component" value="Unassembled WGS sequence"/>
</dbReference>
<dbReference type="RefSeq" id="WP_136744065.1">
    <property type="nucleotide sequence ID" value="NZ_SUMB01000015.1"/>
</dbReference>
<gene>
    <name evidence="2" type="ORF">FCH28_33995</name>
</gene>
<name>A0A4U0MQ10_9ACTN</name>
<sequence length="169" mass="16873">MSETDGDKQPDTSPAQATLIPETTPDALRKSHAARARSAHDRATATCRHAGVEEDHAKSVPTGDASRAANAVRLSAVSLAAFSESAPDPAADARRARNAAAAAVLAAQIARSRDGGGPSDDAYRAALRASQAAGAAAAREGMGSSEALNAEADAAEAAAVAAAETAGWM</sequence>
<protein>
    <submittedName>
        <fullName evidence="2">Uncharacterized protein</fullName>
    </submittedName>
</protein>